<protein>
    <submittedName>
        <fullName evidence="1">Uncharacterized protein</fullName>
    </submittedName>
</protein>
<evidence type="ECO:0000313" key="2">
    <source>
        <dbReference type="Proteomes" id="UP001215598"/>
    </source>
</evidence>
<dbReference type="EMBL" id="JARKIB010000038">
    <property type="protein sequence ID" value="KAJ7759976.1"/>
    <property type="molecule type" value="Genomic_DNA"/>
</dbReference>
<proteinExistence type="predicted"/>
<dbReference type="AlphaFoldDB" id="A0AAD7JD68"/>
<accession>A0AAD7JD68</accession>
<reference evidence="1" key="1">
    <citation type="submission" date="2023-03" db="EMBL/GenBank/DDBJ databases">
        <title>Massive genome expansion in bonnet fungi (Mycena s.s.) driven by repeated elements and novel gene families across ecological guilds.</title>
        <authorList>
            <consortium name="Lawrence Berkeley National Laboratory"/>
            <person name="Harder C.B."/>
            <person name="Miyauchi S."/>
            <person name="Viragh M."/>
            <person name="Kuo A."/>
            <person name="Thoen E."/>
            <person name="Andreopoulos B."/>
            <person name="Lu D."/>
            <person name="Skrede I."/>
            <person name="Drula E."/>
            <person name="Henrissat B."/>
            <person name="Morin E."/>
            <person name="Kohler A."/>
            <person name="Barry K."/>
            <person name="LaButti K."/>
            <person name="Morin E."/>
            <person name="Salamov A."/>
            <person name="Lipzen A."/>
            <person name="Mereny Z."/>
            <person name="Hegedus B."/>
            <person name="Baldrian P."/>
            <person name="Stursova M."/>
            <person name="Weitz H."/>
            <person name="Taylor A."/>
            <person name="Grigoriev I.V."/>
            <person name="Nagy L.G."/>
            <person name="Martin F."/>
            <person name="Kauserud H."/>
        </authorList>
    </citation>
    <scope>NUCLEOTIDE SEQUENCE</scope>
    <source>
        <strain evidence="1">CBHHK182m</strain>
    </source>
</reference>
<name>A0AAD7JD68_9AGAR</name>
<gene>
    <name evidence="1" type="ORF">B0H16DRAFT_1720201</name>
</gene>
<evidence type="ECO:0000313" key="1">
    <source>
        <dbReference type="EMBL" id="KAJ7759976.1"/>
    </source>
</evidence>
<dbReference type="Proteomes" id="UP001215598">
    <property type="component" value="Unassembled WGS sequence"/>
</dbReference>
<keyword evidence="2" id="KW-1185">Reference proteome</keyword>
<sequence length="197" mass="22216">MPIQLTVDGGTETRYMTELHEYLRAKYTPNTTDTPAVVALKSTDNLPIESVWNQLLQFTGHDLKAVILEGRSSSIINIGLELHIGSGVKKAIDTFITYWNTHKIRSQKEKWLPSGVSPKQVYENPLNYGFKHAAKVVPQAVVQELRAMLPKSHEECMRWVSAEFDAQASAVYESLGRPTLSITNGWDIFTQMLLELQ</sequence>
<comment type="caution">
    <text evidence="1">The sequence shown here is derived from an EMBL/GenBank/DDBJ whole genome shotgun (WGS) entry which is preliminary data.</text>
</comment>
<organism evidence="1 2">
    <name type="scientific">Mycena metata</name>
    <dbReference type="NCBI Taxonomy" id="1033252"/>
    <lineage>
        <taxon>Eukaryota</taxon>
        <taxon>Fungi</taxon>
        <taxon>Dikarya</taxon>
        <taxon>Basidiomycota</taxon>
        <taxon>Agaricomycotina</taxon>
        <taxon>Agaricomycetes</taxon>
        <taxon>Agaricomycetidae</taxon>
        <taxon>Agaricales</taxon>
        <taxon>Marasmiineae</taxon>
        <taxon>Mycenaceae</taxon>
        <taxon>Mycena</taxon>
    </lineage>
</organism>